<dbReference type="InterPro" id="IPR008407">
    <property type="entry name" value="Brnchd-chn_aa_trnsp_AzlD"/>
</dbReference>
<proteinExistence type="predicted"/>
<evidence type="ECO:0000313" key="3">
    <source>
        <dbReference type="Proteomes" id="UP000253034"/>
    </source>
</evidence>
<evidence type="ECO:0000313" key="2">
    <source>
        <dbReference type="EMBL" id="RCX10529.1"/>
    </source>
</evidence>
<dbReference type="RefSeq" id="WP_114299359.1">
    <property type="nucleotide sequence ID" value="NZ_QPJT01000028.1"/>
</dbReference>
<name>A0A369AMB5_9FIRM</name>
<keyword evidence="1" id="KW-0472">Membrane</keyword>
<protein>
    <submittedName>
        <fullName evidence="2">Branched-subunit amino acid transport protein</fullName>
    </submittedName>
</protein>
<gene>
    <name evidence="2" type="ORF">DFR58_12828</name>
</gene>
<sequence length="102" mass="11071">MSIFLIILGMAIVTYIPRFLPVLIVDRLKFPGWVNRWLKSIPYAALGALIFPGILSVDGKSPLVGLMGGIAAVILSYLRIHIIFVISGSILVVILVKLLTGL</sequence>
<keyword evidence="1" id="KW-0812">Transmembrane</keyword>
<dbReference type="Pfam" id="PF05437">
    <property type="entry name" value="AzlD"/>
    <property type="match status" value="1"/>
</dbReference>
<evidence type="ECO:0000256" key="1">
    <source>
        <dbReference type="SAM" id="Phobius"/>
    </source>
</evidence>
<accession>A0A369AMB5</accession>
<organism evidence="2 3">
    <name type="scientific">Anaerobacterium chartisolvens</name>
    <dbReference type="NCBI Taxonomy" id="1297424"/>
    <lineage>
        <taxon>Bacteria</taxon>
        <taxon>Bacillati</taxon>
        <taxon>Bacillota</taxon>
        <taxon>Clostridia</taxon>
        <taxon>Eubacteriales</taxon>
        <taxon>Oscillospiraceae</taxon>
        <taxon>Anaerobacterium</taxon>
    </lineage>
</organism>
<reference evidence="2 3" key="1">
    <citation type="submission" date="2018-07" db="EMBL/GenBank/DDBJ databases">
        <title>Genomic Encyclopedia of Type Strains, Phase IV (KMG-IV): sequencing the most valuable type-strain genomes for metagenomic binning, comparative biology and taxonomic classification.</title>
        <authorList>
            <person name="Goeker M."/>
        </authorList>
    </citation>
    <scope>NUCLEOTIDE SEQUENCE [LARGE SCALE GENOMIC DNA]</scope>
    <source>
        <strain evidence="2 3">DSM 27016</strain>
    </source>
</reference>
<dbReference type="Proteomes" id="UP000253034">
    <property type="component" value="Unassembled WGS sequence"/>
</dbReference>
<dbReference type="AlphaFoldDB" id="A0A369AMB5"/>
<comment type="caution">
    <text evidence="2">The sequence shown here is derived from an EMBL/GenBank/DDBJ whole genome shotgun (WGS) entry which is preliminary data.</text>
</comment>
<feature type="transmembrane region" description="Helical" evidence="1">
    <location>
        <begin position="6"/>
        <end position="25"/>
    </location>
</feature>
<feature type="transmembrane region" description="Helical" evidence="1">
    <location>
        <begin position="63"/>
        <end position="96"/>
    </location>
</feature>
<keyword evidence="1" id="KW-1133">Transmembrane helix</keyword>
<dbReference type="OrthoDB" id="9811308at2"/>
<keyword evidence="3" id="KW-1185">Reference proteome</keyword>
<feature type="transmembrane region" description="Helical" evidence="1">
    <location>
        <begin position="37"/>
        <end position="57"/>
    </location>
</feature>
<dbReference type="EMBL" id="QPJT01000028">
    <property type="protein sequence ID" value="RCX10529.1"/>
    <property type="molecule type" value="Genomic_DNA"/>
</dbReference>